<organism evidence="2 3">
    <name type="scientific">Phoenix dactylifera</name>
    <name type="common">Date palm</name>
    <dbReference type="NCBI Taxonomy" id="42345"/>
    <lineage>
        <taxon>Eukaryota</taxon>
        <taxon>Viridiplantae</taxon>
        <taxon>Streptophyta</taxon>
        <taxon>Embryophyta</taxon>
        <taxon>Tracheophyta</taxon>
        <taxon>Spermatophyta</taxon>
        <taxon>Magnoliopsida</taxon>
        <taxon>Liliopsida</taxon>
        <taxon>Arecaceae</taxon>
        <taxon>Coryphoideae</taxon>
        <taxon>Phoeniceae</taxon>
        <taxon>Phoenix</taxon>
    </lineage>
</organism>
<gene>
    <name evidence="3" type="primary">LOC120104644</name>
</gene>
<evidence type="ECO:0000313" key="2">
    <source>
        <dbReference type="Proteomes" id="UP000228380"/>
    </source>
</evidence>
<sequence>MPHFLSSIEPQPEGHLQVSFEDPTNLFPSLPFGDPMVEPEATTMAAVLCGASDSPQSFTDRIFEPYMVDNNTADLFDDSYLNGPFEENFENLFMELEHIEGNLGGEGDPNGGSKHNVDGNMERSNEAAKDQGGGGTY</sequence>
<keyword evidence="2" id="KW-1185">Reference proteome</keyword>
<protein>
    <submittedName>
        <fullName evidence="3">Uncharacterized protein LOC120104644</fullName>
    </submittedName>
</protein>
<dbReference type="Proteomes" id="UP000228380">
    <property type="component" value="Chromosome 1"/>
</dbReference>
<reference evidence="2" key="1">
    <citation type="journal article" date="2019" name="Nat. Commun.">
        <title>Genome-wide association mapping of date palm fruit traits.</title>
        <authorList>
            <person name="Hazzouri K.M."/>
            <person name="Gros-Balthazard M."/>
            <person name="Flowers J.M."/>
            <person name="Copetti D."/>
            <person name="Lemansour A."/>
            <person name="Lebrun M."/>
            <person name="Masmoudi K."/>
            <person name="Ferrand S."/>
            <person name="Dhar M.I."/>
            <person name="Fresquez Z.A."/>
            <person name="Rosas U."/>
            <person name="Zhang J."/>
            <person name="Talag J."/>
            <person name="Lee S."/>
            <person name="Kudrna D."/>
            <person name="Powell R.F."/>
            <person name="Leitch I.J."/>
            <person name="Krueger R.R."/>
            <person name="Wing R.A."/>
            <person name="Amiri K.M.A."/>
            <person name="Purugganan M.D."/>
        </authorList>
    </citation>
    <scope>NUCLEOTIDE SEQUENCE [LARGE SCALE GENOMIC DNA]</scope>
    <source>
        <strain evidence="2">cv. Khalas</strain>
    </source>
</reference>
<evidence type="ECO:0000313" key="3">
    <source>
        <dbReference type="RefSeq" id="XP_038972069.1"/>
    </source>
</evidence>
<dbReference type="AlphaFoldDB" id="A0A8B8ZK68"/>
<evidence type="ECO:0000256" key="1">
    <source>
        <dbReference type="SAM" id="MobiDB-lite"/>
    </source>
</evidence>
<reference evidence="3" key="2">
    <citation type="submission" date="2025-08" db="UniProtKB">
        <authorList>
            <consortium name="RefSeq"/>
        </authorList>
    </citation>
    <scope>IDENTIFICATION</scope>
    <source>
        <tissue evidence="3">Young leaves</tissue>
    </source>
</reference>
<accession>A0A8B8ZK68</accession>
<feature type="region of interest" description="Disordered" evidence="1">
    <location>
        <begin position="101"/>
        <end position="137"/>
    </location>
</feature>
<dbReference type="GeneID" id="120104644"/>
<proteinExistence type="predicted"/>
<name>A0A8B8ZK68_PHODC</name>
<dbReference type="RefSeq" id="XP_038972069.1">
    <property type="nucleotide sequence ID" value="XM_039116141.1"/>
</dbReference>
<dbReference type="KEGG" id="pda:120104644"/>
<feature type="compositionally biased region" description="Basic and acidic residues" evidence="1">
    <location>
        <begin position="115"/>
        <end position="129"/>
    </location>
</feature>
<dbReference type="OrthoDB" id="207175at2759"/>